<gene>
    <name evidence="1" type="ORF">ASTO00021_LOCUS7933</name>
</gene>
<proteinExistence type="predicted"/>
<dbReference type="AlphaFoldDB" id="A0A7S3LPY8"/>
<reference evidence="1" key="1">
    <citation type="submission" date="2021-01" db="EMBL/GenBank/DDBJ databases">
        <authorList>
            <person name="Corre E."/>
            <person name="Pelletier E."/>
            <person name="Niang G."/>
            <person name="Scheremetjew M."/>
            <person name="Finn R."/>
            <person name="Kale V."/>
            <person name="Holt S."/>
            <person name="Cochrane G."/>
            <person name="Meng A."/>
            <person name="Brown T."/>
            <person name="Cohen L."/>
        </authorList>
    </citation>
    <scope>NUCLEOTIDE SEQUENCE</scope>
    <source>
        <strain evidence="1">GSBS06</strain>
    </source>
</reference>
<sequence length="140" mass="16260">MQVSECTQQYEKSIFIRSQLFFFTRYSGFGAAFDGWIDVTSKVDDLRDTANNQAWLEVGDRLAALDGKDLLEATFSEIRTILHESTTLVDADKFRRRNLVFIKPAKRRVLKIDEDCQSLDVWLQPINEVSQSYSFSKRDH</sequence>
<protein>
    <recommendedName>
        <fullName evidence="2">PDZ domain-containing protein</fullName>
    </recommendedName>
</protein>
<accession>A0A7S3LPY8</accession>
<organism evidence="1">
    <name type="scientific">Aplanochytrium stocchinoi</name>
    <dbReference type="NCBI Taxonomy" id="215587"/>
    <lineage>
        <taxon>Eukaryota</taxon>
        <taxon>Sar</taxon>
        <taxon>Stramenopiles</taxon>
        <taxon>Bigyra</taxon>
        <taxon>Labyrinthulomycetes</taxon>
        <taxon>Thraustochytrida</taxon>
        <taxon>Thraustochytriidae</taxon>
        <taxon>Aplanochytrium</taxon>
    </lineage>
</organism>
<evidence type="ECO:0000313" key="1">
    <source>
        <dbReference type="EMBL" id="CAE0437676.1"/>
    </source>
</evidence>
<evidence type="ECO:0008006" key="2">
    <source>
        <dbReference type="Google" id="ProtNLM"/>
    </source>
</evidence>
<name>A0A7S3LPY8_9STRA</name>
<dbReference type="EMBL" id="HBIN01010601">
    <property type="protein sequence ID" value="CAE0437676.1"/>
    <property type="molecule type" value="Transcribed_RNA"/>
</dbReference>